<evidence type="ECO:0000313" key="2">
    <source>
        <dbReference type="EMBL" id="KAG9334411.1"/>
    </source>
</evidence>
<proteinExistence type="predicted"/>
<dbReference type="AlphaFoldDB" id="A0A8T2N726"/>
<feature type="non-terminal residue" evidence="2">
    <location>
        <position position="130"/>
    </location>
</feature>
<comment type="caution">
    <text evidence="2">The sequence shown here is derived from an EMBL/GenBank/DDBJ whole genome shotgun (WGS) entry which is preliminary data.</text>
</comment>
<dbReference type="EMBL" id="JAFBMS010000151">
    <property type="protein sequence ID" value="KAG9334411.1"/>
    <property type="molecule type" value="Genomic_DNA"/>
</dbReference>
<evidence type="ECO:0000256" key="1">
    <source>
        <dbReference type="SAM" id="MobiDB-lite"/>
    </source>
</evidence>
<feature type="region of interest" description="Disordered" evidence="1">
    <location>
        <begin position="44"/>
        <end position="71"/>
    </location>
</feature>
<sequence length="130" mass="13506">LWAPRAGRLHVLKRLIYLGSARVSCSGDYFTRREASSRQALNHLQTEASAGAGEATLRSTERNHTPTVTDGTLGPLFCPLSLAVTPNSADDAVSLAVTPNSADDAVSLAVTPNSADDAVSLAVTPNSAEC</sequence>
<organism evidence="2 3">
    <name type="scientific">Albula glossodonta</name>
    <name type="common">roundjaw bonefish</name>
    <dbReference type="NCBI Taxonomy" id="121402"/>
    <lineage>
        <taxon>Eukaryota</taxon>
        <taxon>Metazoa</taxon>
        <taxon>Chordata</taxon>
        <taxon>Craniata</taxon>
        <taxon>Vertebrata</taxon>
        <taxon>Euteleostomi</taxon>
        <taxon>Actinopterygii</taxon>
        <taxon>Neopterygii</taxon>
        <taxon>Teleostei</taxon>
        <taxon>Albuliformes</taxon>
        <taxon>Albulidae</taxon>
        <taxon>Albula</taxon>
    </lineage>
</organism>
<feature type="non-terminal residue" evidence="2">
    <location>
        <position position="1"/>
    </location>
</feature>
<dbReference type="Proteomes" id="UP000824540">
    <property type="component" value="Unassembled WGS sequence"/>
</dbReference>
<protein>
    <submittedName>
        <fullName evidence="2">Uncharacterized protein</fullName>
    </submittedName>
</protein>
<gene>
    <name evidence="2" type="ORF">JZ751_008161</name>
</gene>
<evidence type="ECO:0000313" key="3">
    <source>
        <dbReference type="Proteomes" id="UP000824540"/>
    </source>
</evidence>
<name>A0A8T2N726_9TELE</name>
<accession>A0A8T2N726</accession>
<keyword evidence="3" id="KW-1185">Reference proteome</keyword>
<reference evidence="2" key="1">
    <citation type="thesis" date="2021" institute="BYU ScholarsArchive" country="Provo, UT, USA">
        <title>Applications of and Algorithms for Genome Assembly and Genomic Analyses with an Emphasis on Marine Teleosts.</title>
        <authorList>
            <person name="Pickett B.D."/>
        </authorList>
    </citation>
    <scope>NUCLEOTIDE SEQUENCE</scope>
    <source>
        <strain evidence="2">HI-2016</strain>
    </source>
</reference>